<feature type="domain" description="Pyrrolo-quinoline quinone repeat" evidence="3">
    <location>
        <begin position="570"/>
        <end position="700"/>
    </location>
</feature>
<dbReference type="InterPro" id="IPR018391">
    <property type="entry name" value="PQQ_b-propeller_rpt"/>
</dbReference>
<reference evidence="4 5" key="1">
    <citation type="submission" date="2019-02" db="EMBL/GenBank/DDBJ databases">
        <title>Deep-cultivation of Planctomycetes and their phenomic and genomic characterization uncovers novel biology.</title>
        <authorList>
            <person name="Wiegand S."/>
            <person name="Jogler M."/>
            <person name="Boedeker C."/>
            <person name="Pinto D."/>
            <person name="Vollmers J."/>
            <person name="Rivas-Marin E."/>
            <person name="Kohn T."/>
            <person name="Peeters S.H."/>
            <person name="Heuer A."/>
            <person name="Rast P."/>
            <person name="Oberbeckmann S."/>
            <person name="Bunk B."/>
            <person name="Jeske O."/>
            <person name="Meyerdierks A."/>
            <person name="Storesund J.E."/>
            <person name="Kallscheuer N."/>
            <person name="Luecker S."/>
            <person name="Lage O.M."/>
            <person name="Pohl T."/>
            <person name="Merkel B.J."/>
            <person name="Hornburger P."/>
            <person name="Mueller R.-W."/>
            <person name="Bruemmer F."/>
            <person name="Labrenz M."/>
            <person name="Spormann A.M."/>
            <person name="Op den Camp H."/>
            <person name="Overmann J."/>
            <person name="Amann R."/>
            <person name="Jetten M.S.M."/>
            <person name="Mascher T."/>
            <person name="Medema M.H."/>
            <person name="Devos D.P."/>
            <person name="Kaster A.-K."/>
            <person name="Ovreas L."/>
            <person name="Rohde M."/>
            <person name="Galperin M.Y."/>
            <person name="Jogler C."/>
        </authorList>
    </citation>
    <scope>NUCLEOTIDE SEQUENCE [LARGE SCALE GENOMIC DNA]</scope>
    <source>
        <strain evidence="4 5">ETA_A8</strain>
    </source>
</reference>
<dbReference type="Gene3D" id="2.130.10.10">
    <property type="entry name" value="YVTN repeat-like/Quinoprotein amine dehydrogenase"/>
    <property type="match status" value="2"/>
</dbReference>
<feature type="region of interest" description="Disordered" evidence="1">
    <location>
        <begin position="778"/>
        <end position="797"/>
    </location>
</feature>
<sequence precursor="true">MSRRAALYFLLTVAILVWQQSPAANGQIFPGPTNLPAADLQLLDSAGAAHLENARQLLAQRQWDEAVEAIRRVLENDGGRLIRADVPALQGSPSFAWYVPVRDYCHWRLAALAWEAPEALAAYRRLVDPLAERWLSDGKQQHQPALFRRVIDEAWASRSGDDAALALGDDAFSSGNLVLARYWWERTGLGFVTSDGKPLWVFAEPRSSAVDLIKLLAPSRAIGPNYPDSDLPAAEIRARSIIAAILQGESERAQLELRWFRLLHAADEGTIAGRHGNYVELLTAFSEQAKTWPALHQPSITTTWGGTPLRNGVVVSPPDPAGQALWSVNLPRLTSDRDIIGAGRLRVADDMKALAAYYPVIWKNDVLLRADARGDSYLAAYDLTSGKQRWRIGYQRQASRTVEPPADDGSLGEINDVHTDLPRHVGVARFTLTVDGDRAFARLGSAVTSPRARRLERLLAKDQGWLIGVDLAAEGKPLNGFPIRPESAEWSFEGAPIIHDGALYVAMRHVEGSRSQVHIACYELATTAVPTNDDDDDSRPIGRLRFRTRIASSATLGGGNLDEVSQLLLTAAHGQIYCNTNAGAVGAVDAASGRLKWVVTYPRATFDDESSGGSSFFRDLNPCLAADDLVIVAPQDCEFLFALDAVSGRLRWRTFEGAAADANCLLGVRSGRLIAAGDRVYWFDTRNGKQLAQYPAGRAQGPLTASASPRGLGQGVLAGNQIWWPTRESILILPTEPAVTPSNFSPALLREIPLVPRGVQGGNLLIVGDRLLISTGTQLTAFGPQPPGTPQPQLEAR</sequence>
<organism evidence="4 5">
    <name type="scientific">Anatilimnocola aggregata</name>
    <dbReference type="NCBI Taxonomy" id="2528021"/>
    <lineage>
        <taxon>Bacteria</taxon>
        <taxon>Pseudomonadati</taxon>
        <taxon>Planctomycetota</taxon>
        <taxon>Planctomycetia</taxon>
        <taxon>Pirellulales</taxon>
        <taxon>Pirellulaceae</taxon>
        <taxon>Anatilimnocola</taxon>
    </lineage>
</organism>
<dbReference type="Pfam" id="PF13360">
    <property type="entry name" value="PQQ_2"/>
    <property type="match status" value="1"/>
</dbReference>
<dbReference type="PANTHER" id="PTHR34512:SF30">
    <property type="entry name" value="OUTER MEMBRANE PROTEIN ASSEMBLY FACTOR BAMB"/>
    <property type="match status" value="1"/>
</dbReference>
<gene>
    <name evidence="4" type="primary">bamB_10</name>
    <name evidence="4" type="ORF">ETAA8_68030</name>
</gene>
<evidence type="ECO:0000256" key="2">
    <source>
        <dbReference type="SAM" id="SignalP"/>
    </source>
</evidence>
<evidence type="ECO:0000313" key="4">
    <source>
        <dbReference type="EMBL" id="QDU31643.1"/>
    </source>
</evidence>
<dbReference type="KEGG" id="aagg:ETAA8_68030"/>
<accession>A0A517YN48</accession>
<dbReference type="RefSeq" id="WP_145099115.1">
    <property type="nucleotide sequence ID" value="NZ_CP036274.1"/>
</dbReference>
<dbReference type="SUPFAM" id="SSF50998">
    <property type="entry name" value="Quinoprotein alcohol dehydrogenase-like"/>
    <property type="match status" value="1"/>
</dbReference>
<keyword evidence="2" id="KW-0732">Signal</keyword>
<dbReference type="SMART" id="SM00564">
    <property type="entry name" value="PQQ"/>
    <property type="match status" value="4"/>
</dbReference>
<feature type="signal peptide" evidence="2">
    <location>
        <begin position="1"/>
        <end position="23"/>
    </location>
</feature>
<evidence type="ECO:0000259" key="3">
    <source>
        <dbReference type="Pfam" id="PF13360"/>
    </source>
</evidence>
<dbReference type="AlphaFoldDB" id="A0A517YN48"/>
<protein>
    <submittedName>
        <fullName evidence="4">Outer membrane protein assembly factor BamB</fullName>
    </submittedName>
</protein>
<dbReference type="InterPro" id="IPR015943">
    <property type="entry name" value="WD40/YVTN_repeat-like_dom_sf"/>
</dbReference>
<evidence type="ECO:0000313" key="5">
    <source>
        <dbReference type="Proteomes" id="UP000315017"/>
    </source>
</evidence>
<dbReference type="PANTHER" id="PTHR34512">
    <property type="entry name" value="CELL SURFACE PROTEIN"/>
    <property type="match status" value="1"/>
</dbReference>
<dbReference type="EMBL" id="CP036274">
    <property type="protein sequence ID" value="QDU31643.1"/>
    <property type="molecule type" value="Genomic_DNA"/>
</dbReference>
<name>A0A517YN48_9BACT</name>
<dbReference type="OrthoDB" id="244732at2"/>
<keyword evidence="5" id="KW-1185">Reference proteome</keyword>
<dbReference type="InterPro" id="IPR002372">
    <property type="entry name" value="PQQ_rpt_dom"/>
</dbReference>
<dbReference type="Proteomes" id="UP000315017">
    <property type="component" value="Chromosome"/>
</dbReference>
<proteinExistence type="predicted"/>
<feature type="chain" id="PRO_5022084233" evidence="2">
    <location>
        <begin position="24"/>
        <end position="797"/>
    </location>
</feature>
<dbReference type="InterPro" id="IPR011047">
    <property type="entry name" value="Quinoprotein_ADH-like_sf"/>
</dbReference>
<evidence type="ECO:0000256" key="1">
    <source>
        <dbReference type="SAM" id="MobiDB-lite"/>
    </source>
</evidence>